<feature type="compositionally biased region" description="Basic and acidic residues" evidence="1">
    <location>
        <begin position="141"/>
        <end position="150"/>
    </location>
</feature>
<evidence type="ECO:0000256" key="2">
    <source>
        <dbReference type="SAM" id="Phobius"/>
    </source>
</evidence>
<dbReference type="Pfam" id="PF06103">
    <property type="entry name" value="DUF948"/>
    <property type="match status" value="1"/>
</dbReference>
<gene>
    <name evidence="3" type="ORF">MUN89_03415</name>
</gene>
<dbReference type="PANTHER" id="PTHR40070">
    <property type="entry name" value="UPF0478 PROTEIN YTXG"/>
    <property type="match status" value="1"/>
</dbReference>
<proteinExistence type="predicted"/>
<evidence type="ECO:0000313" key="4">
    <source>
        <dbReference type="Proteomes" id="UP000831787"/>
    </source>
</evidence>
<organism evidence="3 4">
    <name type="scientific">Halobacillus salinarum</name>
    <dbReference type="NCBI Taxonomy" id="2932257"/>
    <lineage>
        <taxon>Bacteria</taxon>
        <taxon>Bacillati</taxon>
        <taxon>Bacillota</taxon>
        <taxon>Bacilli</taxon>
        <taxon>Bacillales</taxon>
        <taxon>Bacillaceae</taxon>
        <taxon>Halobacillus</taxon>
    </lineage>
</organism>
<reference evidence="3 4" key="1">
    <citation type="submission" date="2022-04" db="EMBL/GenBank/DDBJ databases">
        <title>Halobacillus sp. isolated from saltern.</title>
        <authorList>
            <person name="Won M."/>
            <person name="Lee C.-M."/>
            <person name="Woen H.-Y."/>
            <person name="Kwon S.-W."/>
        </authorList>
    </citation>
    <scope>NUCLEOTIDE SEQUENCE [LARGE SCALE GENOMIC DNA]</scope>
    <source>
        <strain evidence="3 4">SSBR10-3</strain>
    </source>
</reference>
<dbReference type="RefSeq" id="WP_244711421.1">
    <property type="nucleotide sequence ID" value="NZ_CP095073.1"/>
</dbReference>
<name>A0ABY4EKR5_9BACI</name>
<dbReference type="Proteomes" id="UP000831787">
    <property type="component" value="Chromosome"/>
</dbReference>
<evidence type="ECO:0000256" key="1">
    <source>
        <dbReference type="SAM" id="MobiDB-lite"/>
    </source>
</evidence>
<accession>A0ABY4EKR5</accession>
<feature type="region of interest" description="Disordered" evidence="1">
    <location>
        <begin position="141"/>
        <end position="166"/>
    </location>
</feature>
<protein>
    <submittedName>
        <fullName evidence="3">DUF948 domain-containing protein</fullName>
    </submittedName>
</protein>
<keyword evidence="2" id="KW-0472">Membrane</keyword>
<evidence type="ECO:0000313" key="3">
    <source>
        <dbReference type="EMBL" id="UOQ45015.1"/>
    </source>
</evidence>
<keyword evidence="2" id="KW-0812">Transmembrane</keyword>
<sequence length="166" mass="18028">MDYLGIGVLIIGIAFAIVSIFLIRALNNLAGVLGGVNKTVQRLPDQMDGIMSQTTNILHTSNDTLADLNEKISTLSPLFYIVGDIGESSRKLTSSMLDMSKSVKKSTHEGERKINEEGWRGIYGAIALTYYLSQKKKALKEAGKPIEKTPAEPAFQEAASGSNNHE</sequence>
<dbReference type="InterPro" id="IPR009293">
    <property type="entry name" value="UPF0478"/>
</dbReference>
<feature type="transmembrane region" description="Helical" evidence="2">
    <location>
        <begin position="6"/>
        <end position="23"/>
    </location>
</feature>
<keyword evidence="2" id="KW-1133">Transmembrane helix</keyword>
<dbReference type="PANTHER" id="PTHR40070:SF1">
    <property type="entry name" value="UPF0478 PROTEIN YTXG"/>
    <property type="match status" value="1"/>
</dbReference>
<dbReference type="EMBL" id="CP095073">
    <property type="protein sequence ID" value="UOQ45015.1"/>
    <property type="molecule type" value="Genomic_DNA"/>
</dbReference>
<keyword evidence="4" id="KW-1185">Reference proteome</keyword>